<gene>
    <name evidence="3" type="ORF">ENX16_00140</name>
</gene>
<dbReference type="AlphaFoldDB" id="A0A7V3PS50"/>
<sequence length="346" mass="38842">MKVIFGSFSSISLLGGGGAVQVNSLANALKQTDVTVELFDPWKKYRFEEYSLFHLFVAHNGTYHLGRSVKHLNMKLVLTPVFYSRRNILQLKIVTKVGQLLRRVGGIWTEHLFCKELCDLADLILANTDEEIKLICNGLGISSKKVAKLLNGVDKTFYFASPELFTRQYQIKDFVLYVGHIGWGRKNLLPLIKILKNKRIPAVLIGPVLNTNYGRRCLELISSAPNIKLIPGLAPGSELLRSAYAACDTFVLPSFYETPGLAALEAALAGAKICITQYGGTKEYFGKYAFYLNPNSTKSIADAIEKALSYQKSNELKEYIYQHFTWERCASILAETYRHLINRGNL</sequence>
<feature type="domain" description="Glycosyl transferase family 1" evidence="2">
    <location>
        <begin position="172"/>
        <end position="321"/>
    </location>
</feature>
<organism evidence="3">
    <name type="scientific">candidate division WOR-3 bacterium</name>
    <dbReference type="NCBI Taxonomy" id="2052148"/>
    <lineage>
        <taxon>Bacteria</taxon>
        <taxon>Bacteria division WOR-3</taxon>
    </lineage>
</organism>
<dbReference type="InterPro" id="IPR001296">
    <property type="entry name" value="Glyco_trans_1"/>
</dbReference>
<keyword evidence="1 3" id="KW-0808">Transferase</keyword>
<dbReference type="Pfam" id="PF00534">
    <property type="entry name" value="Glycos_transf_1"/>
    <property type="match status" value="1"/>
</dbReference>
<evidence type="ECO:0000256" key="1">
    <source>
        <dbReference type="ARBA" id="ARBA00022679"/>
    </source>
</evidence>
<dbReference type="GO" id="GO:0016757">
    <property type="term" value="F:glycosyltransferase activity"/>
    <property type="evidence" value="ECO:0007669"/>
    <property type="project" value="InterPro"/>
</dbReference>
<dbReference type="PANTHER" id="PTHR46401:SF2">
    <property type="entry name" value="GLYCOSYLTRANSFERASE WBBK-RELATED"/>
    <property type="match status" value="1"/>
</dbReference>
<dbReference type="CDD" id="cd03801">
    <property type="entry name" value="GT4_PimA-like"/>
    <property type="match status" value="1"/>
</dbReference>
<dbReference type="SUPFAM" id="SSF53756">
    <property type="entry name" value="UDP-Glycosyltransferase/glycogen phosphorylase"/>
    <property type="match status" value="1"/>
</dbReference>
<evidence type="ECO:0000313" key="3">
    <source>
        <dbReference type="EMBL" id="HGD12486.1"/>
    </source>
</evidence>
<proteinExistence type="predicted"/>
<dbReference type="GO" id="GO:0009103">
    <property type="term" value="P:lipopolysaccharide biosynthetic process"/>
    <property type="evidence" value="ECO:0007669"/>
    <property type="project" value="TreeGrafter"/>
</dbReference>
<protein>
    <submittedName>
        <fullName evidence="3">Glycosyltransferase</fullName>
    </submittedName>
</protein>
<accession>A0A7V3PS50</accession>
<reference evidence="3" key="1">
    <citation type="journal article" date="2020" name="mSystems">
        <title>Genome- and Community-Level Interaction Insights into Carbon Utilization and Element Cycling Functions of Hydrothermarchaeota in Hydrothermal Sediment.</title>
        <authorList>
            <person name="Zhou Z."/>
            <person name="Liu Y."/>
            <person name="Xu W."/>
            <person name="Pan J."/>
            <person name="Luo Z.H."/>
            <person name="Li M."/>
        </authorList>
    </citation>
    <scope>NUCLEOTIDE SEQUENCE [LARGE SCALE GENOMIC DNA]</scope>
    <source>
        <strain evidence="3">SpSt-914</strain>
    </source>
</reference>
<name>A0A7V3PS50_UNCW3</name>
<dbReference type="Gene3D" id="3.40.50.2000">
    <property type="entry name" value="Glycogen Phosphorylase B"/>
    <property type="match status" value="2"/>
</dbReference>
<evidence type="ECO:0000259" key="2">
    <source>
        <dbReference type="Pfam" id="PF00534"/>
    </source>
</evidence>
<dbReference type="EMBL" id="DTMZ01000002">
    <property type="protein sequence ID" value="HGD12486.1"/>
    <property type="molecule type" value="Genomic_DNA"/>
</dbReference>
<dbReference type="PANTHER" id="PTHR46401">
    <property type="entry name" value="GLYCOSYLTRANSFERASE WBBK-RELATED"/>
    <property type="match status" value="1"/>
</dbReference>
<comment type="caution">
    <text evidence="3">The sequence shown here is derived from an EMBL/GenBank/DDBJ whole genome shotgun (WGS) entry which is preliminary data.</text>
</comment>